<keyword evidence="3" id="KW-1185">Reference proteome</keyword>
<dbReference type="KEGG" id="nbr:O3I_038345"/>
<sequence length="137" mass="14978">MYIRMRIAYFSEVAVTIVLNHTIVPAADRHAAATFFADLLGLAVGGQIGPFAPVRVNDDLTLDFDDRVTVVPGHYGFLVDADTFDALLRRLARQPEVDFGSGVEHGWDRAINQLAGGRGVYVRAPDGHSYEFFTAAP</sequence>
<dbReference type="Proteomes" id="UP000006304">
    <property type="component" value="Chromosome"/>
</dbReference>
<evidence type="ECO:0000313" key="3">
    <source>
        <dbReference type="Proteomes" id="UP000006304"/>
    </source>
</evidence>
<gene>
    <name evidence="2" type="ORF">O3I_038345</name>
</gene>
<accession>K0FD93</accession>
<dbReference type="Gene3D" id="3.10.180.10">
    <property type="entry name" value="2,3-Dihydroxybiphenyl 1,2-Dioxygenase, domain 1"/>
    <property type="match status" value="1"/>
</dbReference>
<proteinExistence type="predicted"/>
<name>K0FD93_NOCB7</name>
<protein>
    <submittedName>
        <fullName evidence="2">Metallothiol transferase FosB</fullName>
    </submittedName>
</protein>
<dbReference type="STRING" id="1133849.O3I_038345"/>
<dbReference type="AlphaFoldDB" id="K0FD93"/>
<keyword evidence="2" id="KW-0808">Transferase</keyword>
<dbReference type="GO" id="GO:0016740">
    <property type="term" value="F:transferase activity"/>
    <property type="evidence" value="ECO:0007669"/>
    <property type="project" value="UniProtKB-KW"/>
</dbReference>
<dbReference type="HOGENOM" id="CLU_142293_0_0_11"/>
<dbReference type="SUPFAM" id="SSF54593">
    <property type="entry name" value="Glyoxalase/Bleomycin resistance protein/Dihydroxybiphenyl dioxygenase"/>
    <property type="match status" value="1"/>
</dbReference>
<organism evidence="2 3">
    <name type="scientific">Nocardia brasiliensis (strain ATCC 700358 / HUJEG-1)</name>
    <dbReference type="NCBI Taxonomy" id="1133849"/>
    <lineage>
        <taxon>Bacteria</taxon>
        <taxon>Bacillati</taxon>
        <taxon>Actinomycetota</taxon>
        <taxon>Actinomycetes</taxon>
        <taxon>Mycobacteriales</taxon>
        <taxon>Nocardiaceae</taxon>
        <taxon>Nocardia</taxon>
    </lineage>
</organism>
<evidence type="ECO:0000259" key="1">
    <source>
        <dbReference type="PROSITE" id="PS51819"/>
    </source>
</evidence>
<dbReference type="InterPro" id="IPR029068">
    <property type="entry name" value="Glyas_Bleomycin-R_OHBP_Dase"/>
</dbReference>
<dbReference type="EMBL" id="CP003876">
    <property type="protein sequence ID" value="AFU05616.1"/>
    <property type="molecule type" value="Genomic_DNA"/>
</dbReference>
<dbReference type="PROSITE" id="PS51819">
    <property type="entry name" value="VOC"/>
    <property type="match status" value="1"/>
</dbReference>
<dbReference type="InterPro" id="IPR037523">
    <property type="entry name" value="VOC_core"/>
</dbReference>
<dbReference type="eggNOG" id="COG0346">
    <property type="taxonomic scope" value="Bacteria"/>
</dbReference>
<dbReference type="CDD" id="cd08351">
    <property type="entry name" value="ChaP_like"/>
    <property type="match status" value="1"/>
</dbReference>
<feature type="domain" description="VOC" evidence="1">
    <location>
        <begin position="18"/>
        <end position="135"/>
    </location>
</feature>
<reference evidence="2 3" key="1">
    <citation type="journal article" date="2012" name="J. Bacteriol.">
        <title>Complete genome sequence of Nocardia brasiliensis HUJEG-1.</title>
        <authorList>
            <person name="Vera-Cabrera L."/>
            <person name="Ortiz-Lopez R."/>
            <person name="Elizondo-Gonzalez R."/>
            <person name="Perez-Maya A.A."/>
            <person name="Ocampo-Candiani J."/>
        </authorList>
    </citation>
    <scope>NUCLEOTIDE SEQUENCE [LARGE SCALE GENOMIC DNA]</scope>
    <source>
        <strain evidence="3">ATCC 700358</strain>
    </source>
</reference>
<evidence type="ECO:0000313" key="2">
    <source>
        <dbReference type="EMBL" id="AFU05616.1"/>
    </source>
</evidence>